<evidence type="ECO:0000313" key="17">
    <source>
        <dbReference type="EMBL" id="GAV98977.1"/>
    </source>
</evidence>
<dbReference type="Pfam" id="PF23023">
    <property type="entry name" value="Anti-Pycsar_Apyc1"/>
    <property type="match status" value="1"/>
</dbReference>
<dbReference type="GO" id="GO:0005634">
    <property type="term" value="C:nucleus"/>
    <property type="evidence" value="ECO:0007669"/>
    <property type="project" value="TreeGrafter"/>
</dbReference>
<feature type="binding site" evidence="14">
    <location>
        <position position="182"/>
    </location>
    <ligand>
        <name>Zn(2+)</name>
        <dbReference type="ChEBI" id="CHEBI:29105"/>
    </ligand>
</feature>
<comment type="subunit">
    <text evidence="4">Homodimer.</text>
</comment>
<dbReference type="AlphaFoldDB" id="A0A1Q3DVF2"/>
<name>A0A1Q3DVF2_LENED</name>
<comment type="cofactor">
    <cofactor evidence="1">
        <name>Zn(2+)</name>
        <dbReference type="ChEBI" id="CHEBI:29105"/>
    </cofactor>
</comment>
<dbReference type="Gene3D" id="3.40.50.1220">
    <property type="entry name" value="TPP-binding domain"/>
    <property type="match status" value="1"/>
</dbReference>
<keyword evidence="6" id="KW-0819">tRNA processing</keyword>
<dbReference type="SUPFAM" id="SSF52467">
    <property type="entry name" value="DHS-like NAD/FAD-binding domain"/>
    <property type="match status" value="1"/>
</dbReference>
<feature type="binding site" evidence="14">
    <location>
        <position position="204"/>
    </location>
    <ligand>
        <name>Zn(2+)</name>
        <dbReference type="ChEBI" id="CHEBI:29105"/>
    </ligand>
</feature>
<evidence type="ECO:0000256" key="6">
    <source>
        <dbReference type="ARBA" id="ARBA00022694"/>
    </source>
</evidence>
<comment type="subcellular location">
    <subcellularLocation>
        <location evidence="2">Mitochondrion</location>
    </subcellularLocation>
</comment>
<keyword evidence="10 17" id="KW-0378">Hydrolase</keyword>
<evidence type="ECO:0000256" key="7">
    <source>
        <dbReference type="ARBA" id="ARBA00022722"/>
    </source>
</evidence>
<evidence type="ECO:0000256" key="15">
    <source>
        <dbReference type="SAM" id="MobiDB-lite"/>
    </source>
</evidence>
<evidence type="ECO:0000256" key="8">
    <source>
        <dbReference type="ARBA" id="ARBA00022723"/>
    </source>
</evidence>
<dbReference type="InterPro" id="IPR026590">
    <property type="entry name" value="Ssirtuin_cat_dom"/>
</dbReference>
<keyword evidence="5" id="KW-0808">Transferase</keyword>
<dbReference type="HAMAP" id="MF_01818">
    <property type="entry name" value="RNase_Z_BN"/>
    <property type="match status" value="1"/>
</dbReference>
<dbReference type="InterPro" id="IPR029035">
    <property type="entry name" value="DHS-like_NAD/FAD-binding_dom"/>
</dbReference>
<dbReference type="Gene3D" id="3.60.15.10">
    <property type="entry name" value="Ribonuclease Z/Hydroxyacylglutathione hydrolase-like"/>
    <property type="match status" value="1"/>
</dbReference>
<evidence type="ECO:0000256" key="12">
    <source>
        <dbReference type="ARBA" id="ARBA00023027"/>
    </source>
</evidence>
<gene>
    <name evidence="17" type="ORF">LENED_000401</name>
</gene>
<dbReference type="GO" id="GO:0046872">
    <property type="term" value="F:metal ion binding"/>
    <property type="evidence" value="ECO:0007669"/>
    <property type="project" value="UniProtKB-KW"/>
</dbReference>
<feature type="binding site" evidence="14">
    <location>
        <position position="179"/>
    </location>
    <ligand>
        <name>Zn(2+)</name>
        <dbReference type="ChEBI" id="CHEBI:29105"/>
    </ligand>
</feature>
<evidence type="ECO:0000256" key="13">
    <source>
        <dbReference type="ARBA" id="ARBA00023128"/>
    </source>
</evidence>
<dbReference type="GO" id="GO:0005739">
    <property type="term" value="C:mitochondrion"/>
    <property type="evidence" value="ECO:0007669"/>
    <property type="project" value="UniProtKB-SubCell"/>
</dbReference>
<dbReference type="InterPro" id="IPR013471">
    <property type="entry name" value="RNase_Z/BN"/>
</dbReference>
<keyword evidence="8 14" id="KW-0479">Metal-binding</keyword>
<evidence type="ECO:0000259" key="16">
    <source>
        <dbReference type="PROSITE" id="PS50305"/>
    </source>
</evidence>
<protein>
    <submittedName>
        <fullName evidence="17">Metallo-hydrolase oxidoreductase</fullName>
    </submittedName>
</protein>
<evidence type="ECO:0000256" key="1">
    <source>
        <dbReference type="ARBA" id="ARBA00001947"/>
    </source>
</evidence>
<feature type="binding site" evidence="14">
    <location>
        <position position="207"/>
    </location>
    <ligand>
        <name>Zn(2+)</name>
        <dbReference type="ChEBI" id="CHEBI:29105"/>
    </ligand>
</feature>
<dbReference type="PANTHER" id="PTHR46018:SF2">
    <property type="entry name" value="ZINC PHOSPHODIESTERASE ELAC PROTEIN 1"/>
    <property type="match status" value="1"/>
</dbReference>
<reference evidence="17 18" key="1">
    <citation type="submission" date="2016-08" db="EMBL/GenBank/DDBJ databases">
        <authorList>
            <consortium name="Lentinula edodes genome sequencing consortium"/>
            <person name="Sakamoto Y."/>
            <person name="Nakade K."/>
            <person name="Sato S."/>
            <person name="Yoshida Y."/>
            <person name="Miyazaki K."/>
            <person name="Natsume S."/>
            <person name="Konno N."/>
        </authorList>
    </citation>
    <scope>NUCLEOTIDE SEQUENCE [LARGE SCALE GENOMIC DNA]</scope>
    <source>
        <strain evidence="17 18">NBRC 111202</strain>
    </source>
</reference>
<accession>A0A1Q3DVF2</accession>
<dbReference type="PROSITE" id="PS50305">
    <property type="entry name" value="SIRTUIN"/>
    <property type="match status" value="1"/>
</dbReference>
<dbReference type="GO" id="GO:0016740">
    <property type="term" value="F:transferase activity"/>
    <property type="evidence" value="ECO:0007669"/>
    <property type="project" value="UniProtKB-KW"/>
</dbReference>
<feature type="domain" description="Deacetylase sirtuin-type" evidence="16">
    <location>
        <begin position="14"/>
        <end position="358"/>
    </location>
</feature>
<evidence type="ECO:0000256" key="4">
    <source>
        <dbReference type="ARBA" id="ARBA00011738"/>
    </source>
</evidence>
<dbReference type="PANTHER" id="PTHR46018">
    <property type="entry name" value="ZINC PHOSPHODIESTERASE ELAC PROTEIN 1"/>
    <property type="match status" value="1"/>
</dbReference>
<dbReference type="EMBL" id="BDGU01000007">
    <property type="protein sequence ID" value="GAV98977.1"/>
    <property type="molecule type" value="Genomic_DNA"/>
</dbReference>
<feature type="region of interest" description="Disordered" evidence="15">
    <location>
        <begin position="380"/>
        <end position="422"/>
    </location>
</feature>
<dbReference type="CDD" id="cd07717">
    <property type="entry name" value="RNaseZ_ZiPD-like_MBL-fold"/>
    <property type="match status" value="1"/>
</dbReference>
<dbReference type="STRING" id="5353.A0A1Q3DVF2"/>
<evidence type="ECO:0000256" key="14">
    <source>
        <dbReference type="PROSITE-ProRule" id="PRU00236"/>
    </source>
</evidence>
<evidence type="ECO:0000256" key="3">
    <source>
        <dbReference type="ARBA" id="ARBA00006924"/>
    </source>
</evidence>
<comment type="caution">
    <text evidence="17">The sequence shown here is derived from an EMBL/GenBank/DDBJ whole genome shotgun (WGS) entry which is preliminary data.</text>
</comment>
<feature type="compositionally biased region" description="Low complexity" evidence="15">
    <location>
        <begin position="462"/>
        <end position="474"/>
    </location>
</feature>
<keyword evidence="12" id="KW-0520">NAD</keyword>
<proteinExistence type="inferred from homology"/>
<keyword evidence="11 14" id="KW-0862">Zinc</keyword>
<dbReference type="Gene3D" id="3.30.1600.10">
    <property type="entry name" value="SIR2/SIRT2 'Small Domain"/>
    <property type="match status" value="1"/>
</dbReference>
<comment type="similarity">
    <text evidence="3">Belongs to the sirtuin family. Class I subfamily.</text>
</comment>
<organism evidence="17 18">
    <name type="scientific">Lentinula edodes</name>
    <name type="common">Shiitake mushroom</name>
    <name type="synonym">Lentinus edodes</name>
    <dbReference type="NCBI Taxonomy" id="5353"/>
    <lineage>
        <taxon>Eukaryota</taxon>
        <taxon>Fungi</taxon>
        <taxon>Dikarya</taxon>
        <taxon>Basidiomycota</taxon>
        <taxon>Agaricomycotina</taxon>
        <taxon>Agaricomycetes</taxon>
        <taxon>Agaricomycetidae</taxon>
        <taxon>Agaricales</taxon>
        <taxon>Marasmiineae</taxon>
        <taxon>Omphalotaceae</taxon>
        <taxon>Lentinula</taxon>
    </lineage>
</organism>
<keyword evidence="13" id="KW-0496">Mitochondrion</keyword>
<feature type="region of interest" description="Disordered" evidence="15">
    <location>
        <begin position="446"/>
        <end position="489"/>
    </location>
</feature>
<sequence length="995" mass="108950">MSPVTLDLEASKKNLSTRCALDDISKAVSKCKRIVVVTGAGISCSSGIPDFRSSDGLYNLVKARFPDVVLKGRDLFDASLFRDPDSTAAFFWFISQLKQKIDQAEPTPTHDFLKILESKGKLLRSYTQNIDGMEERVGLIGNTGSVAGSSGKSKGKGKCSTLKQCRNVQLHGDIHRVRCQTCSADYPCTEEHLKLFDDGRSPNCPECLQRSNARVARSARALRVGLLRPAIVLYDEAHPLGDEIGIVQSSDVARKPDMLIIMGTSLKVHGLKKLVKEFARVVHNQKSSSIPLSSSSSPLKVRKASSAKAFAGKVIFVNKTPPGAEWADVIDYHVSGETDKWTQRVVEDWKRMFPGDWEVQQTLLSSGLFKAVKETHNEAQVVAKGNGKGTSSKAAKESKKKSPLCASDDEEENVPPLPSHSDAMILSTPDAHRLLKLKPTNNVTDMVISPAPVSPSKRARTQSQSHYSAAAQASLEASPSKRRVKPLPDSGVEFLEPERRILFGKITMNQAGVGNDEAEEEEDVLNMGDLSMQSPPKLKPSIRSKIRAAVKPIPKSRAGARRAARTAQCRTRWLQNLRPNFGFLNRYHSTHKKPRPRRALTMSEASASRPPIHSSPINVTFLGTASAMPSSTRNHSALAVRLGSDVWLFDCGEATQHQVQKSNVKMGKIEKVFITHTHGDHIFGLIPLLAGCLNGAGGTADGIEDPRKEVNVNEPPFEIYGPLGTRAYVRSALTYTHTMLSRPYVVHELRFPSDPQNGDYTNLWRLRSESPTGRNIPQVDGVWSDVYKDNILSVSAAPIYHSVPCIGYTITESPVPGKIDPKKYIPDIKRTNTPMSVMRLLQAGESVRLSDGTVLQGPTPRNGRKLVILGDTYDPSPMIPIAQDADLLIHEATNAHLPGIVPNTRDDDTFESIQRTAMERGHSTPQMAGAFAKRIGAASLILNHFSARYPGNDNVDPEAKIIMDAIGNLAAMEYGKPVTCARDLMSIDIGFRAME</sequence>
<keyword evidence="18" id="KW-1185">Reference proteome</keyword>
<evidence type="ECO:0000256" key="2">
    <source>
        <dbReference type="ARBA" id="ARBA00004173"/>
    </source>
</evidence>
<reference evidence="17 18" key="2">
    <citation type="submission" date="2017-02" db="EMBL/GenBank/DDBJ databases">
        <title>A genome survey and senescence transcriptome analysis in Lentinula edodes.</title>
        <authorList>
            <person name="Sakamoto Y."/>
            <person name="Nakade K."/>
            <person name="Sato S."/>
            <person name="Yoshida Y."/>
            <person name="Miyazaki K."/>
            <person name="Natsume S."/>
            <person name="Konno N."/>
        </authorList>
    </citation>
    <scope>NUCLEOTIDE SEQUENCE [LARGE SCALE GENOMIC DNA]</scope>
    <source>
        <strain evidence="17 18">NBRC 111202</strain>
    </source>
</reference>
<keyword evidence="9" id="KW-0255">Endonuclease</keyword>
<dbReference type="GO" id="GO:0042781">
    <property type="term" value="F:3'-tRNA processing endoribonuclease activity"/>
    <property type="evidence" value="ECO:0007669"/>
    <property type="project" value="TreeGrafter"/>
</dbReference>
<evidence type="ECO:0000256" key="11">
    <source>
        <dbReference type="ARBA" id="ARBA00022833"/>
    </source>
</evidence>
<dbReference type="InterPro" id="IPR026591">
    <property type="entry name" value="Sirtuin_cat_small_dom_sf"/>
</dbReference>
<dbReference type="SUPFAM" id="SSF56281">
    <property type="entry name" value="Metallo-hydrolase/oxidoreductase"/>
    <property type="match status" value="1"/>
</dbReference>
<dbReference type="Proteomes" id="UP000188533">
    <property type="component" value="Unassembled WGS sequence"/>
</dbReference>
<evidence type="ECO:0000313" key="18">
    <source>
        <dbReference type="Proteomes" id="UP000188533"/>
    </source>
</evidence>
<dbReference type="InterPro" id="IPR036866">
    <property type="entry name" value="RibonucZ/Hydroxyglut_hydro"/>
</dbReference>
<dbReference type="GO" id="GO:0070403">
    <property type="term" value="F:NAD+ binding"/>
    <property type="evidence" value="ECO:0007669"/>
    <property type="project" value="InterPro"/>
</dbReference>
<keyword evidence="7" id="KW-0540">Nuclease</keyword>
<evidence type="ECO:0000256" key="10">
    <source>
        <dbReference type="ARBA" id="ARBA00022801"/>
    </source>
</evidence>
<feature type="active site" description="Proton acceptor" evidence="14">
    <location>
        <position position="171"/>
    </location>
</feature>
<dbReference type="Pfam" id="PF02146">
    <property type="entry name" value="SIR2"/>
    <property type="match status" value="1"/>
</dbReference>
<dbReference type="InterPro" id="IPR003000">
    <property type="entry name" value="Sirtuin"/>
</dbReference>
<evidence type="ECO:0000256" key="5">
    <source>
        <dbReference type="ARBA" id="ARBA00022679"/>
    </source>
</evidence>
<evidence type="ECO:0000256" key="9">
    <source>
        <dbReference type="ARBA" id="ARBA00022759"/>
    </source>
</evidence>